<evidence type="ECO:0000256" key="1">
    <source>
        <dbReference type="SAM" id="MobiDB-lite"/>
    </source>
</evidence>
<reference evidence="2 3" key="1">
    <citation type="journal article" date="2014" name="Int. J. Syst. Evol. Microbiol.">
        <title>Rhodoluna lacicola gen. nov., sp. nov., a planktonic freshwater bacterium with stream-lined genome.</title>
        <authorList>
            <person name="Hahn M."/>
            <person name="Schmidt J."/>
            <person name="Taipale S.J."/>
            <person name="Doolittle W.F."/>
            <person name="Koll U."/>
        </authorList>
    </citation>
    <scope>NUCLEOTIDE SEQUENCE [LARGE SCALE GENOMIC DNA]</scope>
    <source>
        <strain evidence="2 3">MWH-Ta8</strain>
    </source>
</reference>
<protein>
    <submittedName>
        <fullName evidence="2">Uncharacterized protein</fullName>
    </submittedName>
</protein>
<dbReference type="Proteomes" id="UP000067708">
    <property type="component" value="Chromosome"/>
</dbReference>
<feature type="region of interest" description="Disordered" evidence="1">
    <location>
        <begin position="55"/>
        <end position="83"/>
    </location>
</feature>
<name>A0A060JEN0_9MICO</name>
<dbReference type="KEGG" id="rla:Rhola_00002100"/>
<dbReference type="RefSeq" id="WP_038501766.1">
    <property type="nucleotide sequence ID" value="NZ_CP007490.1"/>
</dbReference>
<proteinExistence type="predicted"/>
<evidence type="ECO:0000313" key="3">
    <source>
        <dbReference type="Proteomes" id="UP000067708"/>
    </source>
</evidence>
<sequence length="83" mass="9151">MKWFIFIVVVAVILLVFGLVYAITGAVNKRKRPKYKTTAPDDDPKFLRDLAEKLKAEDEKPDAGNSDNTDASGGPDKGDDEPK</sequence>
<dbReference type="STRING" id="529884.Rhola_00002100"/>
<dbReference type="EMBL" id="CP007490">
    <property type="protein sequence ID" value="AIC47037.1"/>
    <property type="molecule type" value="Genomic_DNA"/>
</dbReference>
<dbReference type="OrthoDB" id="3298527at2"/>
<accession>A0A060JEN0</accession>
<evidence type="ECO:0000313" key="2">
    <source>
        <dbReference type="EMBL" id="AIC47037.1"/>
    </source>
</evidence>
<keyword evidence="3" id="KW-1185">Reference proteome</keyword>
<dbReference type="HOGENOM" id="CLU_2540367_0_0_11"/>
<organism evidence="2 3">
    <name type="scientific">Rhodoluna lacicola</name>
    <dbReference type="NCBI Taxonomy" id="529884"/>
    <lineage>
        <taxon>Bacteria</taxon>
        <taxon>Bacillati</taxon>
        <taxon>Actinomycetota</taxon>
        <taxon>Actinomycetes</taxon>
        <taxon>Micrococcales</taxon>
        <taxon>Microbacteriaceae</taxon>
        <taxon>Luna cluster</taxon>
        <taxon>Luna-1 subcluster</taxon>
        <taxon>Rhodoluna</taxon>
    </lineage>
</organism>
<dbReference type="AlphaFoldDB" id="A0A060JEN0"/>
<gene>
    <name evidence="2" type="ORF">Rhola_00002100</name>
</gene>